<keyword evidence="3" id="KW-1133">Transmembrane helix</keyword>
<feature type="region of interest" description="Disordered" evidence="2">
    <location>
        <begin position="274"/>
        <end position="327"/>
    </location>
</feature>
<feature type="region of interest" description="Disordered" evidence="2">
    <location>
        <begin position="637"/>
        <end position="669"/>
    </location>
</feature>
<feature type="region of interest" description="Disordered" evidence="2">
    <location>
        <begin position="1260"/>
        <end position="1356"/>
    </location>
</feature>
<feature type="region of interest" description="Disordered" evidence="2">
    <location>
        <begin position="713"/>
        <end position="766"/>
    </location>
</feature>
<feature type="compositionally biased region" description="Polar residues" evidence="2">
    <location>
        <begin position="728"/>
        <end position="740"/>
    </location>
</feature>
<accession>A0A8N4F5M4</accession>
<feature type="compositionally biased region" description="Low complexity" evidence="2">
    <location>
        <begin position="1262"/>
        <end position="1272"/>
    </location>
</feature>
<feature type="region of interest" description="Disordered" evidence="2">
    <location>
        <begin position="567"/>
        <end position="617"/>
    </location>
</feature>
<feature type="coiled-coil region" evidence="1">
    <location>
        <begin position="1047"/>
        <end position="1088"/>
    </location>
</feature>
<dbReference type="PANTHER" id="PTHR31115">
    <property type="entry name" value="OS05G0107300 PROTEIN"/>
    <property type="match status" value="1"/>
</dbReference>
<keyword evidence="3" id="KW-0812">Transmembrane</keyword>
<feature type="compositionally biased region" description="Basic and acidic residues" evidence="2">
    <location>
        <begin position="478"/>
        <end position="493"/>
    </location>
</feature>
<evidence type="ECO:0000256" key="2">
    <source>
        <dbReference type="SAM" id="MobiDB-lite"/>
    </source>
</evidence>
<evidence type="ECO:0000313" key="4">
    <source>
        <dbReference type="Proteomes" id="UP000504607"/>
    </source>
</evidence>
<dbReference type="OrthoDB" id="1915143at2759"/>
<dbReference type="Proteomes" id="UP000504607">
    <property type="component" value="Chromosome 14"/>
</dbReference>
<feature type="compositionally biased region" description="Polar residues" evidence="2">
    <location>
        <begin position="1321"/>
        <end position="1333"/>
    </location>
</feature>
<feature type="region of interest" description="Disordered" evidence="2">
    <location>
        <begin position="406"/>
        <end position="554"/>
    </location>
</feature>
<sequence>MGGHWHPFIIIISKSKIILRFLTLTFHTSSYYPKYHESAKGGLAVKYPKFLVLFISVILSSFLFPNYTTPLLLRSFHPKHCYTLIPAIIILISRKGRKKKNPKPLFFSHNDRLRSQLLSATSKFDLSSSSPDGPTYINGQRGPYEAASMERSGSFREGMDSRIPSSLPSTLRSGLVSSQVDTVTSLQSLLVDLKAIDQKLPQTRDLEMGSIVGISSEESLPATFNPRLLTSSSMGEIKRTKSTLHEGTIRARDRAKACSEAALKIDKYCHNLSKKRSRADISSNERSGALLPRGSISKTNPQSHLTSRGLDLGPQKSEERSKTTVPNRRIRTSMVEVRMDVRAHGIARPSAPMNKDRDASILVNDGMALSEEKGQELATGVDGWEKSKMKKKRSVIKSDVSASAALTRLPDADREPKRGMQQKFGTDARPRVNNAHGFRPGPGSGVSGVGTLDSASQQSGLGMHPLARNDQDNGSLSNDRRDRLAGLDKDGSHLKAVNKPNGHEDNFSASPTSMIKVNAPARGPRSNSGSLSKASPNIHRVVGNSDDWEPSQSINKISSVGGAVNHRRGAAMRSSSPPVQWGGQRPQKISRSARRSNFSPLKSSHDETPASDTVDNAGVHQAGLGLRRLSSNASQQIKLKGDSVQPTGLSESEEFQVADNKSRDNSKKYEENMDRSMHKFAGLVLPSRKKKVVADEDIGDGVRRLGRIGRAFAPTKSGMAGPIEKPDNTATVKQQRSTRVSSERIESKPGRPPTRKLSERKGCTQPRHSVNNAPLEFFVFSGQSDDDHEELLAAANAALHIRCACSSLFWKQIEPIFGLLSSEDLAYLDPQICCMNKSSPSPLVAGNNGHDLKGDLEYISLPSTPAAAGRDYFSAISDGISFNAREREPELAWETEHVEPFLEQLIRGIGARSGVSICQALLSAIIEEEEIENINYNSGEEYLHGSHGICFEVEGGLKSKGSNFHSSRTFLTAERGPSNGFKGNAGWRYHDELTHEKLESSVSLSDSSTVCTKFQYNQMCINDRILLELSEIGLYPDPVPDLAQSEDEDINDEVNKLEQELHEEVRKKKNLLLKLEKAVMEARESQQRVLERIALDRLVEMAYEKYVAYWGPNASSDKNVNKLNKHAALAFVKRTLARCKKFEESGTSCFDEPPFRDMFLSVSSYSSGVECIHTSADGEAANRFTAMPHPQSTLADSNPNVTSKTVERVNACDKYPDAFWSGSHSSEQTVGKEEQWSNQIKKRGSLLDDVVGSTSVTCLRTSSGLGSSLVSGIKGKRSERDREGKEQNRDAGSRNTVGRIGRPALSNAKGERKNKTKPKQKTAQLSASVNSLLSKAPELPDAMLPSDPKSRDMVVGGSTKKDDLAVLSSSAKMQDRPKAIDLSNLQLSEVDVGDLGGHGQDIGSWLNIVDEDGLQDHDYMGLQIPMDDLSEVNMMI</sequence>
<evidence type="ECO:0000256" key="1">
    <source>
        <dbReference type="SAM" id="Coils"/>
    </source>
</evidence>
<keyword evidence="1" id="KW-0175">Coiled coil</keyword>
<keyword evidence="4" id="KW-1185">Reference proteome</keyword>
<dbReference type="RefSeq" id="XP_029123954.1">
    <property type="nucleotide sequence ID" value="XM_029268121.1"/>
</dbReference>
<name>A0A8N4F5M4_ELAGV</name>
<organism evidence="4 5">
    <name type="scientific">Elaeis guineensis var. tenera</name>
    <name type="common">Oil palm</name>
    <dbReference type="NCBI Taxonomy" id="51953"/>
    <lineage>
        <taxon>Eukaryota</taxon>
        <taxon>Viridiplantae</taxon>
        <taxon>Streptophyta</taxon>
        <taxon>Embryophyta</taxon>
        <taxon>Tracheophyta</taxon>
        <taxon>Spermatophyta</taxon>
        <taxon>Magnoliopsida</taxon>
        <taxon>Liliopsida</taxon>
        <taxon>Arecaceae</taxon>
        <taxon>Arecoideae</taxon>
        <taxon>Cocoseae</taxon>
        <taxon>Elaeidinae</taxon>
        <taxon>Elaeis</taxon>
    </lineage>
</organism>
<feature type="compositionally biased region" description="Polar residues" evidence="2">
    <location>
        <begin position="587"/>
        <end position="602"/>
    </location>
</feature>
<feature type="compositionally biased region" description="Basic and acidic residues" evidence="2">
    <location>
        <begin position="660"/>
        <end position="669"/>
    </location>
</feature>
<protein>
    <submittedName>
        <fullName evidence="5">Uncharacterized protein LOC105057117 isoform X1</fullName>
    </submittedName>
</protein>
<gene>
    <name evidence="5" type="primary">LOC105057117</name>
</gene>
<feature type="transmembrane region" description="Helical" evidence="3">
    <location>
        <begin position="47"/>
        <end position="64"/>
    </location>
</feature>
<feature type="compositionally biased region" description="Basic and acidic residues" evidence="2">
    <location>
        <begin position="1276"/>
        <end position="1292"/>
    </location>
</feature>
<feature type="compositionally biased region" description="Polar residues" evidence="2">
    <location>
        <begin position="296"/>
        <end position="306"/>
    </location>
</feature>
<keyword evidence="3" id="KW-0472">Membrane</keyword>
<feature type="compositionally biased region" description="Polar residues" evidence="2">
    <location>
        <begin position="525"/>
        <end position="535"/>
    </location>
</feature>
<proteinExistence type="predicted"/>
<evidence type="ECO:0000313" key="5">
    <source>
        <dbReference type="RefSeq" id="XP_029123954.1"/>
    </source>
</evidence>
<dbReference type="PANTHER" id="PTHR31115:SF3">
    <property type="entry name" value="EXPRESSED PROTEIN"/>
    <property type="match status" value="1"/>
</dbReference>
<reference evidence="5" key="1">
    <citation type="submission" date="2025-08" db="UniProtKB">
        <authorList>
            <consortium name="RefSeq"/>
        </authorList>
    </citation>
    <scope>IDENTIFICATION</scope>
</reference>
<evidence type="ECO:0000256" key="3">
    <source>
        <dbReference type="SAM" id="Phobius"/>
    </source>
</evidence>